<organism evidence="3 4">
    <name type="scientific">Humicola insolens</name>
    <name type="common">Soft-rot fungus</name>
    <dbReference type="NCBI Taxonomy" id="85995"/>
    <lineage>
        <taxon>Eukaryota</taxon>
        <taxon>Fungi</taxon>
        <taxon>Dikarya</taxon>
        <taxon>Ascomycota</taxon>
        <taxon>Pezizomycotina</taxon>
        <taxon>Sordariomycetes</taxon>
        <taxon>Sordariomycetidae</taxon>
        <taxon>Sordariales</taxon>
        <taxon>Chaetomiaceae</taxon>
        <taxon>Mycothermus</taxon>
    </lineage>
</organism>
<name>A0ABR3VQZ0_HUMIN</name>
<dbReference type="Pfam" id="PF01266">
    <property type="entry name" value="DAO"/>
    <property type="match status" value="1"/>
</dbReference>
<protein>
    <recommendedName>
        <fullName evidence="2">FAD dependent oxidoreductase domain-containing protein</fullName>
    </recommendedName>
</protein>
<accession>A0ABR3VQZ0</accession>
<evidence type="ECO:0000256" key="1">
    <source>
        <dbReference type="SAM" id="MobiDB-lite"/>
    </source>
</evidence>
<dbReference type="Gene3D" id="3.50.50.60">
    <property type="entry name" value="FAD/NAD(P)-binding domain"/>
    <property type="match status" value="1"/>
</dbReference>
<dbReference type="PANTHER" id="PTHR13847">
    <property type="entry name" value="SARCOSINE DEHYDROGENASE-RELATED"/>
    <property type="match status" value="1"/>
</dbReference>
<dbReference type="EMBL" id="JAZGSY010000007">
    <property type="protein sequence ID" value="KAL1843910.1"/>
    <property type="molecule type" value="Genomic_DNA"/>
</dbReference>
<dbReference type="Proteomes" id="UP001583172">
    <property type="component" value="Unassembled WGS sequence"/>
</dbReference>
<dbReference type="InterPro" id="IPR006076">
    <property type="entry name" value="FAD-dep_OxRdtase"/>
</dbReference>
<evidence type="ECO:0000313" key="4">
    <source>
        <dbReference type="Proteomes" id="UP001583172"/>
    </source>
</evidence>
<evidence type="ECO:0000259" key="2">
    <source>
        <dbReference type="Pfam" id="PF01266"/>
    </source>
</evidence>
<feature type="domain" description="FAD dependent oxidoreductase" evidence="2">
    <location>
        <begin position="6"/>
        <end position="415"/>
    </location>
</feature>
<reference evidence="3 4" key="1">
    <citation type="journal article" date="2024" name="Commun. Biol.">
        <title>Comparative genomic analysis of thermophilic fungi reveals convergent evolutionary adaptations and gene losses.</title>
        <authorList>
            <person name="Steindorff A.S."/>
            <person name="Aguilar-Pontes M.V."/>
            <person name="Robinson A.J."/>
            <person name="Andreopoulos B."/>
            <person name="LaButti K."/>
            <person name="Kuo A."/>
            <person name="Mondo S."/>
            <person name="Riley R."/>
            <person name="Otillar R."/>
            <person name="Haridas S."/>
            <person name="Lipzen A."/>
            <person name="Grimwood J."/>
            <person name="Schmutz J."/>
            <person name="Clum A."/>
            <person name="Reid I.D."/>
            <person name="Moisan M.C."/>
            <person name="Butler G."/>
            <person name="Nguyen T.T.M."/>
            <person name="Dewar K."/>
            <person name="Conant G."/>
            <person name="Drula E."/>
            <person name="Henrissat B."/>
            <person name="Hansel C."/>
            <person name="Singer S."/>
            <person name="Hutchinson M.I."/>
            <person name="de Vries R.P."/>
            <person name="Natvig D.O."/>
            <person name="Powell A.J."/>
            <person name="Tsang A."/>
            <person name="Grigoriev I.V."/>
        </authorList>
    </citation>
    <scope>NUCLEOTIDE SEQUENCE [LARGE SCALE GENOMIC DNA]</scope>
    <source>
        <strain evidence="3 4">CBS 620.91</strain>
    </source>
</reference>
<comment type="caution">
    <text evidence="3">The sequence shown here is derived from an EMBL/GenBank/DDBJ whole genome shotgun (WGS) entry which is preliminary data.</text>
</comment>
<gene>
    <name evidence="3" type="ORF">VTJ49DRAFT_6853</name>
</gene>
<dbReference type="InterPro" id="IPR036188">
    <property type="entry name" value="FAD/NAD-bd_sf"/>
</dbReference>
<dbReference type="Gene3D" id="3.30.9.10">
    <property type="entry name" value="D-Amino Acid Oxidase, subunit A, domain 2"/>
    <property type="match status" value="1"/>
</dbReference>
<sequence length="443" mass="47281">MSPPTVILGAGIIGVSTAYYLSQEQQQKQQDASNIHLVDPSPELFSSASGFAGGFLAQDWFGTETAALGALSFREHRRLAEEHGGREKWGYSPSTCFSYAASVAGRDELARGDDWLREGTSRAEAAPPDAVGDGPDSGGAPAWLRRVDGDHVELIGDPGTAAQADPFLLCQFLLKECLGREVQLHHPARPVSVLKDENGQIAGIRIADAGSARETELPCERLIITAGAWTGQVFKTLFPTSEIKIPIKSLAGHSLLVKSPRWHRGMETDGCHAVFTNHSEGFCPEVFSRLGGHIYFAGLNSSTLPLPDGTTGKAMPYKEDIALLRRVARDMLGPGPEPELGAADNDGDVEVIREALCFRPVTPWGRPIITRIPDRHLGAGTATRPGVEGGVYLAAGHGPWGIALSLGTGLVMADMLQGRTPRADVKESVFDPDAIADLSQPVT</sequence>
<proteinExistence type="predicted"/>
<dbReference type="PANTHER" id="PTHR13847:SF185">
    <property type="entry name" value="FAD DEPENDENT OXIDOREDUCTASE SUPERFAMILY (AFU_ORTHOLOGUE AFUA_3G02360)"/>
    <property type="match status" value="1"/>
</dbReference>
<dbReference type="SUPFAM" id="SSF51905">
    <property type="entry name" value="FAD/NAD(P)-binding domain"/>
    <property type="match status" value="1"/>
</dbReference>
<feature type="region of interest" description="Disordered" evidence="1">
    <location>
        <begin position="120"/>
        <end position="142"/>
    </location>
</feature>
<evidence type="ECO:0000313" key="3">
    <source>
        <dbReference type="EMBL" id="KAL1843910.1"/>
    </source>
</evidence>
<keyword evidence="4" id="KW-1185">Reference proteome</keyword>